<dbReference type="EMBL" id="BAABJP010000001">
    <property type="protein sequence ID" value="GAA5144977.1"/>
    <property type="molecule type" value="Genomic_DNA"/>
</dbReference>
<gene>
    <name evidence="1" type="ORF">GCM10023321_02140</name>
</gene>
<evidence type="ECO:0000313" key="2">
    <source>
        <dbReference type="Proteomes" id="UP001428817"/>
    </source>
</evidence>
<accession>A0ABP9PER7</accession>
<protein>
    <submittedName>
        <fullName evidence="1">Glycolipid-binding domain-containing protein</fullName>
    </submittedName>
</protein>
<comment type="caution">
    <text evidence="1">The sequence shown here is derived from an EMBL/GenBank/DDBJ whole genome shotgun (WGS) entry which is preliminary data.</text>
</comment>
<keyword evidence="2" id="KW-1185">Reference proteome</keyword>
<organism evidence="1 2">
    <name type="scientific">Pseudonocardia eucalypti</name>
    <dbReference type="NCBI Taxonomy" id="648755"/>
    <lineage>
        <taxon>Bacteria</taxon>
        <taxon>Bacillati</taxon>
        <taxon>Actinomycetota</taxon>
        <taxon>Actinomycetes</taxon>
        <taxon>Pseudonocardiales</taxon>
        <taxon>Pseudonocardiaceae</taxon>
        <taxon>Pseudonocardia</taxon>
    </lineage>
</organism>
<dbReference type="Pfam" id="PF06475">
    <property type="entry name" value="Glycolipid_bind"/>
    <property type="match status" value="1"/>
</dbReference>
<dbReference type="SUPFAM" id="SSF159275">
    <property type="entry name" value="PA1994-like"/>
    <property type="match status" value="1"/>
</dbReference>
<dbReference type="Proteomes" id="UP001428817">
    <property type="component" value="Unassembled WGS sequence"/>
</dbReference>
<dbReference type="InterPro" id="IPR009467">
    <property type="entry name" value="Glycolipid-bd_prot_put"/>
</dbReference>
<evidence type="ECO:0000313" key="1">
    <source>
        <dbReference type="EMBL" id="GAA5144977.1"/>
    </source>
</evidence>
<reference evidence="2" key="1">
    <citation type="journal article" date="2019" name="Int. J. Syst. Evol. Microbiol.">
        <title>The Global Catalogue of Microorganisms (GCM) 10K type strain sequencing project: providing services to taxonomists for standard genome sequencing and annotation.</title>
        <authorList>
            <consortium name="The Broad Institute Genomics Platform"/>
            <consortium name="The Broad Institute Genome Sequencing Center for Infectious Disease"/>
            <person name="Wu L."/>
            <person name="Ma J."/>
        </authorList>
    </citation>
    <scope>NUCLEOTIDE SEQUENCE [LARGE SCALE GENOMIC DNA]</scope>
    <source>
        <strain evidence="2">JCM 18303</strain>
    </source>
</reference>
<name>A0ABP9PER7_9PSEU</name>
<proteinExistence type="predicted"/>
<sequence length="199" mass="21871">MTLVTAMFTWQGVDDTGLESARVLLGEGGLRALGRMVRTPREGDAFTASYRLFVGEDGILSRLSVTSATGERERNLTLNRTEDGYWLLDTGSGKAGSRTEFGGALDVDLQFSPLYNALPIRRLGLHVGASGDVEHEIPMVFVMLPTLDVELVTQCYRTVSTLDQRERALIGFRGHDFTAEIEVDGSGMVTHYPELASRR</sequence>